<dbReference type="CDD" id="cd10017">
    <property type="entry name" value="B3_DNA"/>
    <property type="match status" value="1"/>
</dbReference>
<comment type="subcellular location">
    <subcellularLocation>
        <location evidence="1">Nucleus</location>
    </subcellularLocation>
</comment>
<evidence type="ECO:0000256" key="2">
    <source>
        <dbReference type="ARBA" id="ARBA00023015"/>
    </source>
</evidence>
<keyword evidence="4" id="KW-0804">Transcription</keyword>
<reference evidence="8" key="1">
    <citation type="submission" date="2022-12" db="EMBL/GenBank/DDBJ databases">
        <title>Draft genome assemblies for two species of Escallonia (Escalloniales).</title>
        <authorList>
            <person name="Chanderbali A."/>
            <person name="Dervinis C."/>
            <person name="Anghel I."/>
            <person name="Soltis D."/>
            <person name="Soltis P."/>
            <person name="Zapata F."/>
        </authorList>
    </citation>
    <scope>NUCLEOTIDE SEQUENCE</scope>
    <source>
        <strain evidence="8">UCBG92.1500</strain>
        <tissue evidence="8">Leaf</tissue>
    </source>
</reference>
<name>A0AA88UDZ9_9ASTE</name>
<feature type="compositionally biased region" description="Basic and acidic residues" evidence="6">
    <location>
        <begin position="164"/>
        <end position="173"/>
    </location>
</feature>
<dbReference type="SUPFAM" id="SSF101936">
    <property type="entry name" value="DNA-binding pseudobarrel domain"/>
    <property type="match status" value="1"/>
</dbReference>
<organism evidence="8 9">
    <name type="scientific">Escallonia rubra</name>
    <dbReference type="NCBI Taxonomy" id="112253"/>
    <lineage>
        <taxon>Eukaryota</taxon>
        <taxon>Viridiplantae</taxon>
        <taxon>Streptophyta</taxon>
        <taxon>Embryophyta</taxon>
        <taxon>Tracheophyta</taxon>
        <taxon>Spermatophyta</taxon>
        <taxon>Magnoliopsida</taxon>
        <taxon>eudicotyledons</taxon>
        <taxon>Gunneridae</taxon>
        <taxon>Pentapetalae</taxon>
        <taxon>asterids</taxon>
        <taxon>campanulids</taxon>
        <taxon>Escalloniales</taxon>
        <taxon>Escalloniaceae</taxon>
        <taxon>Escallonia</taxon>
    </lineage>
</organism>
<dbReference type="PANTHER" id="PTHR31920:SF135">
    <property type="entry name" value="B3 DOMAIN-CONTAINING PROTEIN OS03G0621600-RELATED"/>
    <property type="match status" value="1"/>
</dbReference>
<comment type="caution">
    <text evidence="8">The sequence shown here is derived from an EMBL/GenBank/DDBJ whole genome shotgun (WGS) entry which is preliminary data.</text>
</comment>
<dbReference type="SMART" id="SM01019">
    <property type="entry name" value="B3"/>
    <property type="match status" value="1"/>
</dbReference>
<evidence type="ECO:0000313" key="8">
    <source>
        <dbReference type="EMBL" id="KAK2981015.1"/>
    </source>
</evidence>
<dbReference type="Pfam" id="PF02362">
    <property type="entry name" value="B3"/>
    <property type="match status" value="1"/>
</dbReference>
<sequence length="223" mass="26055">MASSSEDALTLAKHKYWNELQPDRHHFFKIMVRDFRRQVMIPKKFTMHFQEELSCRILLKGPSGNKWPVELTREEDDVFFQKGWGGFVVDHGLEETDFLVFRYNGSSSFSVLIFDASGCEREGSYFVKNQKEQCSYDDCVTEEAEEDDSVEVICLDEDAKDSWQEKRHKEQRGGKKTNFSMKRKNLKSSMAQNKIYGPNCHKGKPCTNKEEEPDDIVTQRRSQ</sequence>
<dbReference type="GO" id="GO:0005634">
    <property type="term" value="C:nucleus"/>
    <property type="evidence" value="ECO:0007669"/>
    <property type="project" value="UniProtKB-SubCell"/>
</dbReference>
<dbReference type="InterPro" id="IPR003340">
    <property type="entry name" value="B3_DNA-bd"/>
</dbReference>
<dbReference type="InterPro" id="IPR050655">
    <property type="entry name" value="Plant_B3_domain"/>
</dbReference>
<protein>
    <recommendedName>
        <fullName evidence="7">TF-B3 domain-containing protein</fullName>
    </recommendedName>
</protein>
<dbReference type="PANTHER" id="PTHR31920">
    <property type="entry name" value="B3 DOMAIN-CONTAINING"/>
    <property type="match status" value="1"/>
</dbReference>
<keyword evidence="5" id="KW-0539">Nucleus</keyword>
<dbReference type="EMBL" id="JAVXUO010001571">
    <property type="protein sequence ID" value="KAK2981015.1"/>
    <property type="molecule type" value="Genomic_DNA"/>
</dbReference>
<feature type="region of interest" description="Disordered" evidence="6">
    <location>
        <begin position="189"/>
        <end position="223"/>
    </location>
</feature>
<accession>A0AA88UDZ9</accession>
<evidence type="ECO:0000313" key="9">
    <source>
        <dbReference type="Proteomes" id="UP001187471"/>
    </source>
</evidence>
<keyword evidence="9" id="KW-1185">Reference proteome</keyword>
<dbReference type="PROSITE" id="PS50863">
    <property type="entry name" value="B3"/>
    <property type="match status" value="1"/>
</dbReference>
<evidence type="ECO:0000256" key="1">
    <source>
        <dbReference type="ARBA" id="ARBA00004123"/>
    </source>
</evidence>
<dbReference type="GO" id="GO:0003677">
    <property type="term" value="F:DNA binding"/>
    <property type="evidence" value="ECO:0007669"/>
    <property type="project" value="UniProtKB-KW"/>
</dbReference>
<feature type="domain" description="TF-B3" evidence="7">
    <location>
        <begin position="24"/>
        <end position="117"/>
    </location>
</feature>
<feature type="region of interest" description="Disordered" evidence="6">
    <location>
        <begin position="164"/>
        <end position="183"/>
    </location>
</feature>
<evidence type="ECO:0000256" key="3">
    <source>
        <dbReference type="ARBA" id="ARBA00023125"/>
    </source>
</evidence>
<evidence type="ECO:0000256" key="5">
    <source>
        <dbReference type="ARBA" id="ARBA00023242"/>
    </source>
</evidence>
<evidence type="ECO:0000259" key="7">
    <source>
        <dbReference type="PROSITE" id="PS50863"/>
    </source>
</evidence>
<dbReference type="Gene3D" id="2.40.330.10">
    <property type="entry name" value="DNA-binding pseudobarrel domain"/>
    <property type="match status" value="1"/>
</dbReference>
<evidence type="ECO:0000256" key="6">
    <source>
        <dbReference type="SAM" id="MobiDB-lite"/>
    </source>
</evidence>
<keyword evidence="2" id="KW-0805">Transcription regulation</keyword>
<proteinExistence type="predicted"/>
<gene>
    <name evidence="8" type="ORF">RJ640_012174</name>
</gene>
<dbReference type="Proteomes" id="UP001187471">
    <property type="component" value="Unassembled WGS sequence"/>
</dbReference>
<dbReference type="AlphaFoldDB" id="A0AA88UDZ9"/>
<keyword evidence="3" id="KW-0238">DNA-binding</keyword>
<evidence type="ECO:0000256" key="4">
    <source>
        <dbReference type="ARBA" id="ARBA00023163"/>
    </source>
</evidence>
<dbReference type="InterPro" id="IPR015300">
    <property type="entry name" value="DNA-bd_pseudobarrel_sf"/>
</dbReference>